<dbReference type="AlphaFoldDB" id="A0A9P6LTK4"/>
<organism evidence="2 3">
    <name type="scientific">Modicella reniformis</name>
    <dbReference type="NCBI Taxonomy" id="1440133"/>
    <lineage>
        <taxon>Eukaryota</taxon>
        <taxon>Fungi</taxon>
        <taxon>Fungi incertae sedis</taxon>
        <taxon>Mucoromycota</taxon>
        <taxon>Mortierellomycotina</taxon>
        <taxon>Mortierellomycetes</taxon>
        <taxon>Mortierellales</taxon>
        <taxon>Mortierellaceae</taxon>
        <taxon>Modicella</taxon>
    </lineage>
</organism>
<dbReference type="Proteomes" id="UP000749646">
    <property type="component" value="Unassembled WGS sequence"/>
</dbReference>
<dbReference type="OrthoDB" id="2411428at2759"/>
<keyword evidence="3" id="KW-1185">Reference proteome</keyword>
<sequence length="509" mass="56925">MGVLELKCLVVNGSRLLGMSYAFQSDTTDPTRNPTHVVLIQSNPNPSSVYDITWSLVSAWPRNFTSDDRYYQIGCHVNPQTGLFSVMSNYTKLDIGVTPIGLKLSAYRAPGGFQYDPGTGLWTEFTLQPGYRWGDVEQTFALFNWPNSSTLYQANIVLSSADPTVYLGMLTKADNGSMIFVNAASWALNPNVYGYPTRVVAGKDSLYQFGSIVENNRTGEKRSLITKIPLVGDNGAAFSPSTNLPIYNASDIMNCDMQATVVAKFYQDTIYVLCEASTLSWEDLSIKSLLFQLKDTGFGNLSTVNTSTYELRQITTLSIFQPFGGVGEISNPWIYFDAATPSALVRDLSGNNWIIEHTSLNVNITEPYEGIRSSEKHPNRTPSITIGIVFGCLIFLVLSFFILRRCGCMSETWPRWKRAIITKMLEILRKDEEKAQDSEDSKKHDRKGFLELGTEHDKIEEASVHESVEMHGMDKILVTPDMDLSDIIDPSKLEVDTELAQKQEQELYL</sequence>
<reference evidence="2" key="1">
    <citation type="journal article" date="2020" name="Fungal Divers.">
        <title>Resolving the Mortierellaceae phylogeny through synthesis of multi-gene phylogenetics and phylogenomics.</title>
        <authorList>
            <person name="Vandepol N."/>
            <person name="Liber J."/>
            <person name="Desiro A."/>
            <person name="Na H."/>
            <person name="Kennedy M."/>
            <person name="Barry K."/>
            <person name="Grigoriev I.V."/>
            <person name="Miller A.N."/>
            <person name="O'Donnell K."/>
            <person name="Stajich J.E."/>
            <person name="Bonito G."/>
        </authorList>
    </citation>
    <scope>NUCLEOTIDE SEQUENCE</scope>
    <source>
        <strain evidence="2">MES-2147</strain>
    </source>
</reference>
<name>A0A9P6LTK4_9FUNG</name>
<gene>
    <name evidence="2" type="ORF">BGZ65_010437</name>
</gene>
<proteinExistence type="predicted"/>
<feature type="transmembrane region" description="Helical" evidence="1">
    <location>
        <begin position="384"/>
        <end position="403"/>
    </location>
</feature>
<keyword evidence="1" id="KW-0812">Transmembrane</keyword>
<keyword evidence="1" id="KW-0472">Membrane</keyword>
<evidence type="ECO:0000313" key="2">
    <source>
        <dbReference type="EMBL" id="KAF9939468.1"/>
    </source>
</evidence>
<dbReference type="EMBL" id="JAAAHW010009528">
    <property type="protein sequence ID" value="KAF9939468.1"/>
    <property type="molecule type" value="Genomic_DNA"/>
</dbReference>
<accession>A0A9P6LTK4</accession>
<keyword evidence="1" id="KW-1133">Transmembrane helix</keyword>
<evidence type="ECO:0000256" key="1">
    <source>
        <dbReference type="SAM" id="Phobius"/>
    </source>
</evidence>
<comment type="caution">
    <text evidence="2">The sequence shown here is derived from an EMBL/GenBank/DDBJ whole genome shotgun (WGS) entry which is preliminary data.</text>
</comment>
<evidence type="ECO:0000313" key="3">
    <source>
        <dbReference type="Proteomes" id="UP000749646"/>
    </source>
</evidence>
<feature type="non-terminal residue" evidence="2">
    <location>
        <position position="1"/>
    </location>
</feature>
<protein>
    <submittedName>
        <fullName evidence="2">Uncharacterized protein</fullName>
    </submittedName>
</protein>